<protein>
    <submittedName>
        <fullName evidence="4">Gypsy retrotransposon integrase-like protein 1</fullName>
    </submittedName>
</protein>
<evidence type="ECO:0000256" key="1">
    <source>
        <dbReference type="SAM" id="MobiDB-lite"/>
    </source>
</evidence>
<feature type="non-terminal residue" evidence="4">
    <location>
        <position position="1"/>
    </location>
</feature>
<dbReference type="InterPro" id="IPR043502">
    <property type="entry name" value="DNA/RNA_pol_sf"/>
</dbReference>
<evidence type="ECO:0000313" key="4">
    <source>
        <dbReference type="EMBL" id="RDX70003.1"/>
    </source>
</evidence>
<sequence length="596" mass="68538">MVTLFHDMMHKEVKVYVDNMIAKSRTPDQHVNDLRKLFERLQKYKLRLNPAKCTFGVKTKKLLRFIVNKKGIEVDLDKVKAIRNMPTLRIETEECHEAFEKVKQYLETPLVLVLAVLGKPLILYLSMLEELMEIHGLETKVPGTRTNLLRYSLDNKEVETIHAIPHQMAHRQNGPSQVYLRKPALTRWIARWQMALSKYDIVYISQKAIKGSTITEQLAHHPLADLQLLLHEFLYEHIMVVEDTEAEIESSEWKLWFDEASNLLGNGIGVVLSSPEGQCFPFSARLGFDYTNNMVEYEACAVGILMAIEHQAKKLKVFGDSALVIYQLCEEWEMHDPKLIPYHDYITETSKYFDRITFYYVLGDENQTADTLATLSSMLRVNKGQEITIHGATQNGKRTLRRLAADFFLSGPILYKRSADLTLLHCMDDQEAKEIIEEVHEGVFGTHANGHALARKILRVGYYWTKMESDCCQHVKRFRKCQVYANNMHVAPSPLHNLTSPWPFSLWGLDIIGPIEPKVSNEHRFILVAIAYFTKSIEATSHASVTKSIVIKFITRRLSREHLQPGRFYLGQAKTRPSKQSSPTRSKAQWHSTSAI</sequence>
<dbReference type="PANTHER" id="PTHR48475:SF1">
    <property type="entry name" value="RNASE H TYPE-1 DOMAIN-CONTAINING PROTEIN"/>
    <property type="match status" value="1"/>
</dbReference>
<dbReference type="EMBL" id="QJKJ01011875">
    <property type="protein sequence ID" value="RDX70003.1"/>
    <property type="molecule type" value="Genomic_DNA"/>
</dbReference>
<dbReference type="Proteomes" id="UP000257109">
    <property type="component" value="Unassembled WGS sequence"/>
</dbReference>
<dbReference type="OrthoDB" id="2016287at2759"/>
<dbReference type="CDD" id="cd09279">
    <property type="entry name" value="RNase_HI_like"/>
    <property type="match status" value="1"/>
</dbReference>
<dbReference type="InterPro" id="IPR036397">
    <property type="entry name" value="RNaseH_sf"/>
</dbReference>
<dbReference type="SUPFAM" id="SSF53098">
    <property type="entry name" value="Ribonuclease H-like"/>
    <property type="match status" value="2"/>
</dbReference>
<dbReference type="GO" id="GO:0003676">
    <property type="term" value="F:nucleic acid binding"/>
    <property type="evidence" value="ECO:0007669"/>
    <property type="project" value="InterPro"/>
</dbReference>
<accession>A0A371EVG1</accession>
<dbReference type="InterPro" id="IPR002156">
    <property type="entry name" value="RNaseH_domain"/>
</dbReference>
<feature type="domain" description="RNase H type-1" evidence="2">
    <location>
        <begin position="267"/>
        <end position="374"/>
    </location>
</feature>
<evidence type="ECO:0000259" key="3">
    <source>
        <dbReference type="Pfam" id="PF17921"/>
    </source>
</evidence>
<dbReference type="GO" id="GO:0004523">
    <property type="term" value="F:RNA-DNA hybrid ribonuclease activity"/>
    <property type="evidence" value="ECO:0007669"/>
    <property type="project" value="InterPro"/>
</dbReference>
<dbReference type="InterPro" id="IPR012337">
    <property type="entry name" value="RNaseH-like_sf"/>
</dbReference>
<dbReference type="Gene3D" id="3.30.70.270">
    <property type="match status" value="1"/>
</dbReference>
<dbReference type="Pfam" id="PF13456">
    <property type="entry name" value="RVT_3"/>
    <property type="match status" value="1"/>
</dbReference>
<evidence type="ECO:0000313" key="5">
    <source>
        <dbReference type="Proteomes" id="UP000257109"/>
    </source>
</evidence>
<reference evidence="4" key="1">
    <citation type="submission" date="2018-05" db="EMBL/GenBank/DDBJ databases">
        <title>Draft genome of Mucuna pruriens seed.</title>
        <authorList>
            <person name="Nnadi N.E."/>
            <person name="Vos R."/>
            <person name="Hasami M.H."/>
            <person name="Devisetty U.K."/>
            <person name="Aguiy J.C."/>
        </authorList>
    </citation>
    <scope>NUCLEOTIDE SEQUENCE [LARGE SCALE GENOMIC DNA]</scope>
    <source>
        <strain evidence="4">JCA_2017</strain>
    </source>
</reference>
<organism evidence="4 5">
    <name type="scientific">Mucuna pruriens</name>
    <name type="common">Velvet bean</name>
    <name type="synonym">Dolichos pruriens</name>
    <dbReference type="NCBI Taxonomy" id="157652"/>
    <lineage>
        <taxon>Eukaryota</taxon>
        <taxon>Viridiplantae</taxon>
        <taxon>Streptophyta</taxon>
        <taxon>Embryophyta</taxon>
        <taxon>Tracheophyta</taxon>
        <taxon>Spermatophyta</taxon>
        <taxon>Magnoliopsida</taxon>
        <taxon>eudicotyledons</taxon>
        <taxon>Gunneridae</taxon>
        <taxon>Pentapetalae</taxon>
        <taxon>rosids</taxon>
        <taxon>fabids</taxon>
        <taxon>Fabales</taxon>
        <taxon>Fabaceae</taxon>
        <taxon>Papilionoideae</taxon>
        <taxon>50 kb inversion clade</taxon>
        <taxon>NPAAA clade</taxon>
        <taxon>indigoferoid/millettioid clade</taxon>
        <taxon>Phaseoleae</taxon>
        <taxon>Mucuna</taxon>
    </lineage>
</organism>
<feature type="compositionally biased region" description="Polar residues" evidence="1">
    <location>
        <begin position="578"/>
        <end position="596"/>
    </location>
</feature>
<dbReference type="InterPro" id="IPR041588">
    <property type="entry name" value="Integrase_H2C2"/>
</dbReference>
<dbReference type="SUPFAM" id="SSF56672">
    <property type="entry name" value="DNA/RNA polymerases"/>
    <property type="match status" value="1"/>
</dbReference>
<proteinExistence type="predicted"/>
<dbReference type="InterPro" id="IPR043128">
    <property type="entry name" value="Rev_trsase/Diguanyl_cyclase"/>
</dbReference>
<dbReference type="Pfam" id="PF17921">
    <property type="entry name" value="Integrase_H2C2"/>
    <property type="match status" value="1"/>
</dbReference>
<name>A0A371EVG1_MUCPR</name>
<dbReference type="AlphaFoldDB" id="A0A371EVG1"/>
<gene>
    <name evidence="4" type="primary">Gin1</name>
    <name evidence="4" type="ORF">CR513_50799</name>
</gene>
<evidence type="ECO:0000259" key="2">
    <source>
        <dbReference type="Pfam" id="PF13456"/>
    </source>
</evidence>
<feature type="domain" description="Integrase zinc-binding" evidence="3">
    <location>
        <begin position="429"/>
        <end position="485"/>
    </location>
</feature>
<feature type="region of interest" description="Disordered" evidence="1">
    <location>
        <begin position="569"/>
        <end position="596"/>
    </location>
</feature>
<keyword evidence="5" id="KW-1185">Reference proteome</keyword>
<dbReference type="Gene3D" id="1.10.340.70">
    <property type="match status" value="1"/>
</dbReference>
<dbReference type="Gene3D" id="3.30.420.10">
    <property type="entry name" value="Ribonuclease H-like superfamily/Ribonuclease H"/>
    <property type="match status" value="2"/>
</dbReference>
<comment type="caution">
    <text evidence="4">The sequence shown here is derived from an EMBL/GenBank/DDBJ whole genome shotgun (WGS) entry which is preliminary data.</text>
</comment>
<dbReference type="PANTHER" id="PTHR48475">
    <property type="entry name" value="RIBONUCLEASE H"/>
    <property type="match status" value="1"/>
</dbReference>